<reference evidence="6" key="1">
    <citation type="submission" date="2023-03" db="EMBL/GenBank/DDBJ databases">
        <title>Selenobaculum gbiensis gen. nov. sp. nov., a new bacterium isolated from the gut microbiota of IBD patient.</title>
        <authorList>
            <person name="Yeo S."/>
            <person name="Park H."/>
            <person name="Huh C.S."/>
        </authorList>
    </citation>
    <scope>NUCLEOTIDE SEQUENCE</scope>
    <source>
        <strain evidence="6">ICN-92133</strain>
    </source>
</reference>
<evidence type="ECO:0000256" key="1">
    <source>
        <dbReference type="ARBA" id="ARBA00007074"/>
    </source>
</evidence>
<dbReference type="AlphaFoldDB" id="A0A9Y2AIF0"/>
<protein>
    <submittedName>
        <fullName evidence="6">NlpC/P60 family protein</fullName>
    </submittedName>
</protein>
<dbReference type="PANTHER" id="PTHR47053">
    <property type="entry name" value="MUREIN DD-ENDOPEPTIDASE MEPH-RELATED"/>
    <property type="match status" value="1"/>
</dbReference>
<evidence type="ECO:0000256" key="3">
    <source>
        <dbReference type="ARBA" id="ARBA00022801"/>
    </source>
</evidence>
<evidence type="ECO:0000313" key="6">
    <source>
        <dbReference type="EMBL" id="WIW70005.1"/>
    </source>
</evidence>
<dbReference type="Gene3D" id="3.90.1720.10">
    <property type="entry name" value="endopeptidase domain like (from Nostoc punctiforme)"/>
    <property type="match status" value="1"/>
</dbReference>
<dbReference type="InterPro" id="IPR039439">
    <property type="entry name" value="SH3b1_dom"/>
</dbReference>
<gene>
    <name evidence="6" type="ORF">P3F81_08850</name>
</gene>
<dbReference type="InterPro" id="IPR038765">
    <property type="entry name" value="Papain-like_cys_pep_sf"/>
</dbReference>
<dbReference type="EMBL" id="CP120678">
    <property type="protein sequence ID" value="WIW70005.1"/>
    <property type="molecule type" value="Genomic_DNA"/>
</dbReference>
<keyword evidence="4" id="KW-0788">Thiol protease</keyword>
<evidence type="ECO:0000256" key="2">
    <source>
        <dbReference type="ARBA" id="ARBA00022670"/>
    </source>
</evidence>
<dbReference type="InterPro" id="IPR000064">
    <property type="entry name" value="NLP_P60_dom"/>
</dbReference>
<sequence>MLYIFLVFVFMGVMTEACFASGITNYPRLNTAEFWQGIEKDGDELILNDEEVARFNQEIIDRSNSVYDLSKYPTLISGTQLKKMLETEVLDESVFIGSHLMSKAEKERLLSERNLTEIFEDNKVQYGVVVRRSNLRTLPTVEGIFESAEDKEFDYLQETAVDPSEPVVILHESKSKEFYFVQMRNYYGWVLKKDIALANREMWLTYVQPNRFLTVLTDKIALQGANEAVIYQMGSKIKLAESAESFYQVILPTRNADGNLIEISQNIAKTIELIEGNLPYTKNNIIQQSFKFLQEPYGWGGLKNSVDCSSFIADIYRSFGIDLPRNADEQELTAGKYIPMSSMSSEERMDTLKQLNAGDVIFFDGHVMLYLGMTNDTPYIIHSLGSHTLHQNGIKEKVRVMKVVVSDLSLKRYSGISFLDALTGTITYQF</sequence>
<evidence type="ECO:0000313" key="7">
    <source>
        <dbReference type="Proteomes" id="UP001243623"/>
    </source>
</evidence>
<dbReference type="Pfam" id="PF00877">
    <property type="entry name" value="NLPC_P60"/>
    <property type="match status" value="1"/>
</dbReference>
<dbReference type="InterPro" id="IPR051202">
    <property type="entry name" value="Peptidase_C40"/>
</dbReference>
<name>A0A9Y2AIF0_9FIRM</name>
<keyword evidence="3" id="KW-0378">Hydrolase</keyword>
<dbReference type="Pfam" id="PF12913">
    <property type="entry name" value="SH3_6"/>
    <property type="match status" value="1"/>
</dbReference>
<dbReference type="KEGG" id="sgbi:P3F81_08850"/>
<dbReference type="RefSeq" id="WP_309320335.1">
    <property type="nucleotide sequence ID" value="NZ_CP120678.1"/>
</dbReference>
<dbReference type="GO" id="GO:0008234">
    <property type="term" value="F:cysteine-type peptidase activity"/>
    <property type="evidence" value="ECO:0007669"/>
    <property type="project" value="UniProtKB-KW"/>
</dbReference>
<dbReference type="Proteomes" id="UP001243623">
    <property type="component" value="Chromosome"/>
</dbReference>
<keyword evidence="2" id="KW-0645">Protease</keyword>
<keyword evidence="7" id="KW-1185">Reference proteome</keyword>
<evidence type="ECO:0000259" key="5">
    <source>
        <dbReference type="PROSITE" id="PS51935"/>
    </source>
</evidence>
<proteinExistence type="inferred from homology"/>
<comment type="similarity">
    <text evidence="1">Belongs to the peptidase C40 family.</text>
</comment>
<dbReference type="PANTHER" id="PTHR47053:SF1">
    <property type="entry name" value="MUREIN DD-ENDOPEPTIDASE MEPH-RELATED"/>
    <property type="match status" value="1"/>
</dbReference>
<dbReference type="GO" id="GO:0006508">
    <property type="term" value="P:proteolysis"/>
    <property type="evidence" value="ECO:0007669"/>
    <property type="project" value="UniProtKB-KW"/>
</dbReference>
<feature type="domain" description="NlpC/P60" evidence="5">
    <location>
        <begin position="279"/>
        <end position="420"/>
    </location>
</feature>
<organism evidence="6 7">
    <name type="scientific">Selenobaculum gibii</name>
    <dbReference type="NCBI Taxonomy" id="3054208"/>
    <lineage>
        <taxon>Bacteria</taxon>
        <taxon>Bacillati</taxon>
        <taxon>Bacillota</taxon>
        <taxon>Negativicutes</taxon>
        <taxon>Selenomonadales</taxon>
        <taxon>Selenomonadaceae</taxon>
        <taxon>Selenobaculum</taxon>
    </lineage>
</organism>
<evidence type="ECO:0000256" key="4">
    <source>
        <dbReference type="ARBA" id="ARBA00022807"/>
    </source>
</evidence>
<dbReference type="SUPFAM" id="SSF54001">
    <property type="entry name" value="Cysteine proteinases"/>
    <property type="match status" value="1"/>
</dbReference>
<accession>A0A9Y2AIF0</accession>
<dbReference type="PROSITE" id="PS51935">
    <property type="entry name" value="NLPC_P60"/>
    <property type="match status" value="1"/>
</dbReference>